<dbReference type="InterPro" id="IPR001789">
    <property type="entry name" value="Sig_transdc_resp-reg_receiver"/>
</dbReference>
<evidence type="ECO:0000259" key="5">
    <source>
        <dbReference type="PROSITE" id="PS50887"/>
    </source>
</evidence>
<dbReference type="PANTHER" id="PTHR44757">
    <property type="entry name" value="DIGUANYLATE CYCLASE DGCP"/>
    <property type="match status" value="1"/>
</dbReference>
<dbReference type="InterPro" id="IPR035965">
    <property type="entry name" value="PAS-like_dom_sf"/>
</dbReference>
<dbReference type="NCBIfam" id="TIGR00254">
    <property type="entry name" value="GGDEF"/>
    <property type="match status" value="1"/>
</dbReference>
<dbReference type="InterPro" id="IPR052155">
    <property type="entry name" value="Biofilm_reg_signaling"/>
</dbReference>
<dbReference type="Gene3D" id="3.30.450.20">
    <property type="entry name" value="PAS domain"/>
    <property type="match status" value="1"/>
</dbReference>
<organism evidence="6 7">
    <name type="scientific">Oxynema aestuarii AP17</name>
    <dbReference type="NCBI Taxonomy" id="2064643"/>
    <lineage>
        <taxon>Bacteria</taxon>
        <taxon>Bacillati</taxon>
        <taxon>Cyanobacteriota</taxon>
        <taxon>Cyanophyceae</taxon>
        <taxon>Oscillatoriophycideae</taxon>
        <taxon>Oscillatoriales</taxon>
        <taxon>Oscillatoriaceae</taxon>
        <taxon>Oxynema</taxon>
        <taxon>Oxynema aestuarii</taxon>
    </lineage>
</organism>
<evidence type="ECO:0000259" key="3">
    <source>
        <dbReference type="PROSITE" id="PS50112"/>
    </source>
</evidence>
<feature type="domain" description="Response regulatory" evidence="2">
    <location>
        <begin position="6"/>
        <end position="122"/>
    </location>
</feature>
<dbReference type="PROSITE" id="PS50110">
    <property type="entry name" value="RESPONSE_REGULATORY"/>
    <property type="match status" value="1"/>
</dbReference>
<dbReference type="KEGG" id="oxy:HCG48_07125"/>
<dbReference type="NCBIfam" id="TIGR00229">
    <property type="entry name" value="sensory_box"/>
    <property type="match status" value="1"/>
</dbReference>
<dbReference type="SUPFAM" id="SSF55073">
    <property type="entry name" value="Nucleotide cyclase"/>
    <property type="match status" value="1"/>
</dbReference>
<dbReference type="CDD" id="cd00130">
    <property type="entry name" value="PAS"/>
    <property type="match status" value="1"/>
</dbReference>
<dbReference type="SUPFAM" id="SSF141868">
    <property type="entry name" value="EAL domain-like"/>
    <property type="match status" value="1"/>
</dbReference>
<dbReference type="SMART" id="SM00091">
    <property type="entry name" value="PAS"/>
    <property type="match status" value="1"/>
</dbReference>
<dbReference type="Proteomes" id="UP000500857">
    <property type="component" value="Chromosome"/>
</dbReference>
<dbReference type="PROSITE" id="PS50112">
    <property type="entry name" value="PAS"/>
    <property type="match status" value="1"/>
</dbReference>
<dbReference type="InterPro" id="IPR000014">
    <property type="entry name" value="PAS"/>
</dbReference>
<dbReference type="GO" id="GO:0000160">
    <property type="term" value="P:phosphorelay signal transduction system"/>
    <property type="evidence" value="ECO:0007669"/>
    <property type="project" value="InterPro"/>
</dbReference>
<dbReference type="CDD" id="cd01948">
    <property type="entry name" value="EAL"/>
    <property type="match status" value="1"/>
</dbReference>
<name>A0A6H1TW45_9CYAN</name>
<dbReference type="InterPro" id="IPR043128">
    <property type="entry name" value="Rev_trsase/Diguanyl_cyclase"/>
</dbReference>
<dbReference type="PROSITE" id="PS50883">
    <property type="entry name" value="EAL"/>
    <property type="match status" value="1"/>
</dbReference>
<accession>A0A6H1TW45</accession>
<dbReference type="SMART" id="SM00052">
    <property type="entry name" value="EAL"/>
    <property type="match status" value="1"/>
</dbReference>
<feature type="domain" description="GGDEF" evidence="5">
    <location>
        <begin position="291"/>
        <end position="448"/>
    </location>
</feature>
<dbReference type="InterPro" id="IPR000160">
    <property type="entry name" value="GGDEF_dom"/>
</dbReference>
<keyword evidence="7" id="KW-1185">Reference proteome</keyword>
<dbReference type="Pfam" id="PF13426">
    <property type="entry name" value="PAS_9"/>
    <property type="match status" value="1"/>
</dbReference>
<reference evidence="6 7" key="1">
    <citation type="submission" date="2020-04" db="EMBL/GenBank/DDBJ databases">
        <authorList>
            <person name="Basu S."/>
            <person name="Maruthanayagam V."/>
            <person name="Chakraborty S."/>
            <person name="Pramanik A."/>
            <person name="Mukherjee J."/>
            <person name="Brink B."/>
        </authorList>
    </citation>
    <scope>NUCLEOTIDE SEQUENCE [LARGE SCALE GENOMIC DNA]</scope>
    <source>
        <strain evidence="6 7">AP17</strain>
    </source>
</reference>
<evidence type="ECO:0000259" key="4">
    <source>
        <dbReference type="PROSITE" id="PS50883"/>
    </source>
</evidence>
<dbReference type="InterPro" id="IPR035919">
    <property type="entry name" value="EAL_sf"/>
</dbReference>
<comment type="caution">
    <text evidence="1">Lacks conserved residue(s) required for the propagation of feature annotation.</text>
</comment>
<dbReference type="Pfam" id="PF00563">
    <property type="entry name" value="EAL"/>
    <property type="match status" value="1"/>
</dbReference>
<dbReference type="InterPro" id="IPR001633">
    <property type="entry name" value="EAL_dom"/>
</dbReference>
<dbReference type="SUPFAM" id="SSF52172">
    <property type="entry name" value="CheY-like"/>
    <property type="match status" value="1"/>
</dbReference>
<dbReference type="Gene3D" id="3.20.20.450">
    <property type="entry name" value="EAL domain"/>
    <property type="match status" value="1"/>
</dbReference>
<protein>
    <submittedName>
        <fullName evidence="6">EAL domain-containing protein</fullName>
    </submittedName>
</protein>
<dbReference type="Gene3D" id="3.40.50.2300">
    <property type="match status" value="1"/>
</dbReference>
<dbReference type="RefSeq" id="WP_168568532.1">
    <property type="nucleotide sequence ID" value="NZ_CP051167.1"/>
</dbReference>
<feature type="domain" description="EAL" evidence="4">
    <location>
        <begin position="457"/>
        <end position="732"/>
    </location>
</feature>
<proteinExistence type="predicted"/>
<dbReference type="SUPFAM" id="SSF55785">
    <property type="entry name" value="PYP-like sensor domain (PAS domain)"/>
    <property type="match status" value="1"/>
</dbReference>
<evidence type="ECO:0000313" key="6">
    <source>
        <dbReference type="EMBL" id="QIZ70377.1"/>
    </source>
</evidence>
<gene>
    <name evidence="6" type="ORF">HCG48_07125</name>
</gene>
<evidence type="ECO:0000259" key="2">
    <source>
        <dbReference type="PROSITE" id="PS50110"/>
    </source>
</evidence>
<evidence type="ECO:0000313" key="7">
    <source>
        <dbReference type="Proteomes" id="UP000500857"/>
    </source>
</evidence>
<sequence>MNSCLKILIVEESEKNAGVLLEQLDRSPYEIVTERVDTLEDIKTALEYKFWDLVLVNFELTHLCIERVLETIAESGMDLPTIAIVPQDKEPKAIALLEMGAHDYILKEQLTRLIPTIERELQEAATRRSRAISEVARRASERQLRAVFDCALDAMVIFNDEGKYVAVNPATCTLFGLSQEEVIDRAIVDFIDSTCDLAEALQTFRDRGKATGELRLLRPDGTMRDVEYSATANFIPGLHLSVLHDITERKKAEDQLLYHAFYDPLTGLPNRAWFLNCLGRSLRHAKRRNSYLFAVLFVDLDRFQIIKYSFGHLVGDQLLTATARRLGTCLGPTDTIARVGTDEFAILLEDIQDVSDATHIANRIHKELTLPFNINNHEMFTTASIGIAIGSSYSSKKKQSYADNNGSSSNLFQCSTHLEQPEDFLRAADTAMYHAKAMGGARTTIFESAMHTGALAMLQIETDLRRALERQELRVYYQPIINLMTGELAGFEALVRWQHRDRGLISPGEFLSVAEGTGLIVPMGAWVLDEACRQLSKWQEKIDRYFANNDRNGSSFEFASDIKPPKLSMSVNIAGVQFDHAGLLDQIDHILKETGVKGRDLKLEITETSIMTAAESATEILLKLKERDIQLCIDDFGTGYSSLSRLQRLPIDLLKIDKSFVGNMSKDSESLEIVRTCIALAHNLGMEVVAEGVETPEQLAGLRALECQYAQGYLFSKPLERKKATYFLEEQRRW</sequence>
<dbReference type="Pfam" id="PF00990">
    <property type="entry name" value="GGDEF"/>
    <property type="match status" value="1"/>
</dbReference>
<dbReference type="CDD" id="cd01949">
    <property type="entry name" value="GGDEF"/>
    <property type="match status" value="1"/>
</dbReference>
<dbReference type="Gene3D" id="3.30.70.270">
    <property type="match status" value="1"/>
</dbReference>
<dbReference type="CDD" id="cd00156">
    <property type="entry name" value="REC"/>
    <property type="match status" value="1"/>
</dbReference>
<dbReference type="AlphaFoldDB" id="A0A6H1TW45"/>
<dbReference type="SMART" id="SM00267">
    <property type="entry name" value="GGDEF"/>
    <property type="match status" value="1"/>
</dbReference>
<dbReference type="PROSITE" id="PS50887">
    <property type="entry name" value="GGDEF"/>
    <property type="match status" value="1"/>
</dbReference>
<feature type="domain" description="PAS" evidence="3">
    <location>
        <begin position="140"/>
        <end position="191"/>
    </location>
</feature>
<evidence type="ECO:0000256" key="1">
    <source>
        <dbReference type="PROSITE-ProRule" id="PRU00169"/>
    </source>
</evidence>
<dbReference type="InterPro" id="IPR029787">
    <property type="entry name" value="Nucleotide_cyclase"/>
</dbReference>
<dbReference type="InterPro" id="IPR011006">
    <property type="entry name" value="CheY-like_superfamily"/>
</dbReference>
<dbReference type="Pfam" id="PF00072">
    <property type="entry name" value="Response_reg"/>
    <property type="match status" value="1"/>
</dbReference>
<dbReference type="EMBL" id="CP051167">
    <property type="protein sequence ID" value="QIZ70377.1"/>
    <property type="molecule type" value="Genomic_DNA"/>
</dbReference>
<dbReference type="PANTHER" id="PTHR44757:SF2">
    <property type="entry name" value="BIOFILM ARCHITECTURE MAINTENANCE PROTEIN MBAA"/>
    <property type="match status" value="1"/>
</dbReference>